<comment type="subunit">
    <text evidence="2 5">Homopentamer.</text>
</comment>
<dbReference type="Proteomes" id="UP000268553">
    <property type="component" value="Unassembled WGS sequence"/>
</dbReference>
<dbReference type="OrthoDB" id="7388356at2"/>
<comment type="function">
    <text evidence="5">Required for morphogenesis and for the elongation of the flagellar filament by facilitating polymerization of the flagellin monomers at the tip of growing filament. Forms a capping structure, which prevents flagellin subunits (transported through the central channel of the flagellum) from leaking out without polymerization at the distal end.</text>
</comment>
<comment type="caution">
    <text evidence="8">The sequence shown here is derived from an EMBL/GenBank/DDBJ whole genome shotgun (WGS) entry which is preliminary data.</text>
</comment>
<comment type="subcellular location">
    <subcellularLocation>
        <location evidence="5">Secreted</location>
    </subcellularLocation>
    <subcellularLocation>
        <location evidence="5">Bacterial flagellum</location>
    </subcellularLocation>
</comment>
<dbReference type="InterPro" id="IPR010810">
    <property type="entry name" value="Flagellin_hook_IN_motif"/>
</dbReference>
<dbReference type="PANTHER" id="PTHR30288">
    <property type="entry name" value="FLAGELLAR CAP/ASSEMBLY PROTEIN FLID"/>
    <property type="match status" value="1"/>
</dbReference>
<feature type="domain" description="Flagellar hook-associated protein 2 N-terminal" evidence="6">
    <location>
        <begin position="13"/>
        <end position="111"/>
    </location>
</feature>
<evidence type="ECO:0000259" key="7">
    <source>
        <dbReference type="Pfam" id="PF07195"/>
    </source>
</evidence>
<evidence type="ECO:0000256" key="1">
    <source>
        <dbReference type="ARBA" id="ARBA00009764"/>
    </source>
</evidence>
<dbReference type="InterPro" id="IPR003481">
    <property type="entry name" value="FliD_N"/>
</dbReference>
<evidence type="ECO:0000256" key="5">
    <source>
        <dbReference type="RuleBase" id="RU362066"/>
    </source>
</evidence>
<gene>
    <name evidence="8" type="ORF">D7D48_01050</name>
</gene>
<dbReference type="Pfam" id="PF07196">
    <property type="entry name" value="Flagellin_IN"/>
    <property type="match status" value="1"/>
</dbReference>
<accession>A0A3R8Q8C1</accession>
<proteinExistence type="inferred from homology"/>
<evidence type="ECO:0000256" key="4">
    <source>
        <dbReference type="ARBA" id="ARBA00023143"/>
    </source>
</evidence>
<dbReference type="AlphaFoldDB" id="A0A3R8Q8C1"/>
<comment type="similarity">
    <text evidence="1 5">Belongs to the FliD family.</text>
</comment>
<keyword evidence="8" id="KW-0282">Flagellum</keyword>
<dbReference type="Pfam" id="PF07195">
    <property type="entry name" value="FliD_C"/>
    <property type="match status" value="1"/>
</dbReference>
<keyword evidence="8" id="KW-0966">Cell projection</keyword>
<dbReference type="GO" id="GO:0009421">
    <property type="term" value="C:bacterial-type flagellum filament cap"/>
    <property type="evidence" value="ECO:0007669"/>
    <property type="project" value="InterPro"/>
</dbReference>
<evidence type="ECO:0000259" key="6">
    <source>
        <dbReference type="Pfam" id="PF02465"/>
    </source>
</evidence>
<keyword evidence="5" id="KW-0964">Secreted</keyword>
<dbReference type="InterPro" id="IPR040026">
    <property type="entry name" value="FliD"/>
</dbReference>
<keyword evidence="8" id="KW-0969">Cilium</keyword>
<dbReference type="PANTHER" id="PTHR30288:SF0">
    <property type="entry name" value="FLAGELLAR HOOK-ASSOCIATED PROTEIN 2"/>
    <property type="match status" value="1"/>
</dbReference>
<dbReference type="GO" id="GO:0009424">
    <property type="term" value="C:bacterial-type flagellum hook"/>
    <property type="evidence" value="ECO:0007669"/>
    <property type="project" value="UniProtKB-UniRule"/>
</dbReference>
<evidence type="ECO:0000313" key="9">
    <source>
        <dbReference type="Proteomes" id="UP000268553"/>
    </source>
</evidence>
<dbReference type="RefSeq" id="WP_125229532.1">
    <property type="nucleotide sequence ID" value="NZ_RWJI01000001.1"/>
</dbReference>
<name>A0A3R8Q8C1_9SPHN</name>
<protein>
    <recommendedName>
        <fullName evidence="5">Flagellar hook-associated protein 2</fullName>
        <shortName evidence="5">HAP2</shortName>
    </recommendedName>
    <alternativeName>
        <fullName evidence="5">Flagellar cap protein</fullName>
    </alternativeName>
</protein>
<dbReference type="GO" id="GO:0007155">
    <property type="term" value="P:cell adhesion"/>
    <property type="evidence" value="ECO:0007669"/>
    <property type="project" value="InterPro"/>
</dbReference>
<evidence type="ECO:0000256" key="3">
    <source>
        <dbReference type="ARBA" id="ARBA00023054"/>
    </source>
</evidence>
<keyword evidence="4 5" id="KW-0975">Bacterial flagellum</keyword>
<reference evidence="8 9" key="1">
    <citation type="submission" date="2018-12" db="EMBL/GenBank/DDBJ databases">
        <authorList>
            <person name="Kim S.-J."/>
            <person name="Jung G.-Y."/>
        </authorList>
    </citation>
    <scope>NUCLEOTIDE SEQUENCE [LARGE SCALE GENOMIC DNA]</scope>
    <source>
        <strain evidence="8 9">03SU3-P</strain>
    </source>
</reference>
<dbReference type="GO" id="GO:0071973">
    <property type="term" value="P:bacterial-type flagellum-dependent cell motility"/>
    <property type="evidence" value="ECO:0007669"/>
    <property type="project" value="TreeGrafter"/>
</dbReference>
<organism evidence="8 9">
    <name type="scientific">Sphingorhabdus wooponensis</name>
    <dbReference type="NCBI Taxonomy" id="940136"/>
    <lineage>
        <taxon>Bacteria</taxon>
        <taxon>Pseudomonadati</taxon>
        <taxon>Pseudomonadota</taxon>
        <taxon>Alphaproteobacteria</taxon>
        <taxon>Sphingomonadales</taxon>
        <taxon>Sphingomonadaceae</taxon>
        <taxon>Sphingorhabdus</taxon>
    </lineage>
</organism>
<dbReference type="Pfam" id="PF02465">
    <property type="entry name" value="FliD_N"/>
    <property type="match status" value="1"/>
</dbReference>
<dbReference type="InterPro" id="IPR010809">
    <property type="entry name" value="FliD_C"/>
</dbReference>
<sequence length="454" mass="47535">MVTSIANSLGFGSGIDTAALVADLAAASRKPKAARLDELSRANQAKVSTLAQARSDLDSFADSLESLTSGGTLRSQIVASDPAALSINAQSGYQLGSFSGQLVIQTLAKAQSSFSENVVSRTASVGQGNMTLTVGANNYAIAITNANDSLDGLASAINAAGSGVTASVISDAGTYRLVLKGQSGAANAFTLTADAGAPNSLQRFATAAMTTGQAASDAAFTLDGVAYRRASNTMDDVINGMNLVLKKADPLVPIAISAVRPSETIKQTLNDFVAVFNTLKKDMEAARKANNNNAALRAFERQLNGFATKPLTSHASISRLSDIGISTTRFGTLTLDMARLEAVMRDNPDAVEAMFNPPRDAGRSDSTDPGIAIALDSLRDAAVAANGPLEMVKTALKREAETIEQNRSKMEARELAYRGRLEKQFAGMDARIGALKATQSYLEQQIKLWNNGND</sequence>
<keyword evidence="3" id="KW-0175">Coiled coil</keyword>
<evidence type="ECO:0000256" key="2">
    <source>
        <dbReference type="ARBA" id="ARBA00011255"/>
    </source>
</evidence>
<dbReference type="EMBL" id="RWJI01000001">
    <property type="protein sequence ID" value="RRQ51518.1"/>
    <property type="molecule type" value="Genomic_DNA"/>
</dbReference>
<evidence type="ECO:0000313" key="8">
    <source>
        <dbReference type="EMBL" id="RRQ51518.1"/>
    </source>
</evidence>
<dbReference type="GO" id="GO:0005576">
    <property type="term" value="C:extracellular region"/>
    <property type="evidence" value="ECO:0007669"/>
    <property type="project" value="UniProtKB-SubCell"/>
</dbReference>
<feature type="domain" description="Flagellar hook-associated protein 2 C-terminal" evidence="7">
    <location>
        <begin position="215"/>
        <end position="436"/>
    </location>
</feature>
<keyword evidence="9" id="KW-1185">Reference proteome</keyword>